<dbReference type="EMBL" id="JAFCMP010000268">
    <property type="protein sequence ID" value="KAG5182146.1"/>
    <property type="molecule type" value="Genomic_DNA"/>
</dbReference>
<feature type="region of interest" description="Disordered" evidence="5">
    <location>
        <begin position="424"/>
        <end position="454"/>
    </location>
</feature>
<gene>
    <name evidence="6" type="ORF">JKP88DRAFT_349035</name>
</gene>
<evidence type="ECO:0000313" key="6">
    <source>
        <dbReference type="EMBL" id="KAG5182146.1"/>
    </source>
</evidence>
<feature type="compositionally biased region" description="Gly residues" evidence="5">
    <location>
        <begin position="430"/>
        <end position="450"/>
    </location>
</feature>
<dbReference type="InterPro" id="IPR050446">
    <property type="entry name" value="FAD-oxidoreductase/Apoptosis"/>
</dbReference>
<evidence type="ECO:0000256" key="1">
    <source>
        <dbReference type="ARBA" id="ARBA00001974"/>
    </source>
</evidence>
<dbReference type="PANTHER" id="PTHR43557">
    <property type="entry name" value="APOPTOSIS-INDUCING FACTOR 1"/>
    <property type="match status" value="1"/>
</dbReference>
<comment type="caution">
    <text evidence="6">The sequence shown here is derived from an EMBL/GenBank/DDBJ whole genome shotgun (WGS) entry which is preliminary data.</text>
</comment>
<evidence type="ECO:0000256" key="2">
    <source>
        <dbReference type="ARBA" id="ARBA00022630"/>
    </source>
</evidence>
<feature type="region of interest" description="Disordered" evidence="5">
    <location>
        <begin position="19"/>
        <end position="39"/>
    </location>
</feature>
<keyword evidence="2" id="KW-0285">Flavoprotein</keyword>
<dbReference type="AlphaFoldDB" id="A0A835YV76"/>
<feature type="region of interest" description="Disordered" evidence="5">
    <location>
        <begin position="511"/>
        <end position="551"/>
    </location>
</feature>
<keyword evidence="3" id="KW-0274">FAD</keyword>
<keyword evidence="4" id="KW-0560">Oxidoreductase</keyword>
<accession>A0A835YV76</accession>
<sequence>MSIQSAILRHDPHADVLVVDEKHPPGNPNAPLRRGGGRAEGGGVAFVQGTVRGLDADAGTVMVAAGDAQQGGDEDIFLLNCADVETVTMAAGDEQQAATACMETTLLLEMVSGWTVTRVPARTYSSTEHACEYDLLKYADVGTVTVAAGDDQQVIGFERCLVATGAPPEPLPDGYVDPAAAGSVLPLHGSEACEAAMWRVRKGGSVVILGSGWEALELACHLRQLSTALVKRLRRLGINVTSHSALRYVSAGREYAPESASGGPQGAPSKGVRVYTCRLHDPLDTCAFNADLLVVARGDKRVERWAEDPQAGLEVGPCGTLTVNQEMMASSNAINAECLDLHRAGEGTYYGVEPELLYATGDAVSAPRRRLGRAAHLRGADFVYAAGDAVSAPHRRLGRAAHLRGADFAHTTGAIAGANMALSAQHSGSGSSGGSGRSVGSGSGSGGSAQGGATWRHESAPLFAGRAPRAGVHVAFVGDCTAAHDTYGYWWSNAALGRAAAAAHDSVRTALEDTEDEDNYSSSAQQQGSNSSSAQQKAALMRATTRAPGGGVAPPIGKGVVFYLSGGRVR</sequence>
<dbReference type="Proteomes" id="UP000664859">
    <property type="component" value="Unassembled WGS sequence"/>
</dbReference>
<keyword evidence="7" id="KW-1185">Reference proteome</keyword>
<evidence type="ECO:0000256" key="4">
    <source>
        <dbReference type="ARBA" id="ARBA00023002"/>
    </source>
</evidence>
<feature type="compositionally biased region" description="Low complexity" evidence="5">
    <location>
        <begin position="521"/>
        <end position="539"/>
    </location>
</feature>
<dbReference type="PANTHER" id="PTHR43557:SF2">
    <property type="entry name" value="RIESKE DOMAIN-CONTAINING PROTEIN-RELATED"/>
    <property type="match status" value="1"/>
</dbReference>
<evidence type="ECO:0000313" key="7">
    <source>
        <dbReference type="Proteomes" id="UP000664859"/>
    </source>
</evidence>
<dbReference type="SUPFAM" id="SSF51905">
    <property type="entry name" value="FAD/NAD(P)-binding domain"/>
    <property type="match status" value="1"/>
</dbReference>
<reference evidence="6" key="1">
    <citation type="submission" date="2021-02" db="EMBL/GenBank/DDBJ databases">
        <title>First Annotated Genome of the Yellow-green Alga Tribonema minus.</title>
        <authorList>
            <person name="Mahan K.M."/>
        </authorList>
    </citation>
    <scope>NUCLEOTIDE SEQUENCE</scope>
    <source>
        <strain evidence="6">UTEX B ZZ1240</strain>
    </source>
</reference>
<evidence type="ECO:0000256" key="5">
    <source>
        <dbReference type="SAM" id="MobiDB-lite"/>
    </source>
</evidence>
<dbReference type="GO" id="GO:0016651">
    <property type="term" value="F:oxidoreductase activity, acting on NAD(P)H"/>
    <property type="evidence" value="ECO:0007669"/>
    <property type="project" value="TreeGrafter"/>
</dbReference>
<evidence type="ECO:0000256" key="3">
    <source>
        <dbReference type="ARBA" id="ARBA00022827"/>
    </source>
</evidence>
<dbReference type="InterPro" id="IPR036188">
    <property type="entry name" value="FAD/NAD-bd_sf"/>
</dbReference>
<dbReference type="OrthoDB" id="6029at2759"/>
<dbReference type="GO" id="GO:0005737">
    <property type="term" value="C:cytoplasm"/>
    <property type="evidence" value="ECO:0007669"/>
    <property type="project" value="TreeGrafter"/>
</dbReference>
<protein>
    <submittedName>
        <fullName evidence="6">Uncharacterized protein</fullName>
    </submittedName>
</protein>
<dbReference type="Gene3D" id="3.50.50.60">
    <property type="entry name" value="FAD/NAD(P)-binding domain"/>
    <property type="match status" value="3"/>
</dbReference>
<proteinExistence type="predicted"/>
<organism evidence="6 7">
    <name type="scientific">Tribonema minus</name>
    <dbReference type="NCBI Taxonomy" id="303371"/>
    <lineage>
        <taxon>Eukaryota</taxon>
        <taxon>Sar</taxon>
        <taxon>Stramenopiles</taxon>
        <taxon>Ochrophyta</taxon>
        <taxon>PX clade</taxon>
        <taxon>Xanthophyceae</taxon>
        <taxon>Tribonematales</taxon>
        <taxon>Tribonemataceae</taxon>
        <taxon>Tribonema</taxon>
    </lineage>
</organism>
<comment type="cofactor">
    <cofactor evidence="1">
        <name>FAD</name>
        <dbReference type="ChEBI" id="CHEBI:57692"/>
    </cofactor>
</comment>
<name>A0A835YV76_9STRA</name>